<feature type="domain" description="Glutathione S-transferase C-terminal" evidence="1">
    <location>
        <begin position="16"/>
        <end position="70"/>
    </location>
</feature>
<dbReference type="Proteomes" id="UP000694560">
    <property type="component" value="Unplaced"/>
</dbReference>
<dbReference type="Gene3D" id="1.20.1050.10">
    <property type="match status" value="1"/>
</dbReference>
<dbReference type="AlphaFoldDB" id="A0A8C5TL46"/>
<evidence type="ECO:0000259" key="1">
    <source>
        <dbReference type="Pfam" id="PF00043"/>
    </source>
</evidence>
<organism evidence="2 3">
    <name type="scientific">Malurus cyaneus samueli</name>
    <dbReference type="NCBI Taxonomy" id="2593467"/>
    <lineage>
        <taxon>Eukaryota</taxon>
        <taxon>Metazoa</taxon>
        <taxon>Chordata</taxon>
        <taxon>Craniata</taxon>
        <taxon>Vertebrata</taxon>
        <taxon>Euteleostomi</taxon>
        <taxon>Archelosauria</taxon>
        <taxon>Archosauria</taxon>
        <taxon>Dinosauria</taxon>
        <taxon>Saurischia</taxon>
        <taxon>Theropoda</taxon>
        <taxon>Coelurosauria</taxon>
        <taxon>Aves</taxon>
        <taxon>Neognathae</taxon>
        <taxon>Neoaves</taxon>
        <taxon>Telluraves</taxon>
        <taxon>Australaves</taxon>
        <taxon>Passeriformes</taxon>
        <taxon>Meliphagoidea</taxon>
        <taxon>Maluridae</taxon>
        <taxon>Malurus</taxon>
    </lineage>
</organism>
<reference evidence="2" key="1">
    <citation type="submission" date="2025-08" db="UniProtKB">
        <authorList>
            <consortium name="Ensembl"/>
        </authorList>
    </citation>
    <scope>IDENTIFICATION</scope>
</reference>
<protein>
    <recommendedName>
        <fullName evidence="1">Glutathione S-transferase C-terminal domain-containing protein</fullName>
    </recommendedName>
</protein>
<reference evidence="2" key="2">
    <citation type="submission" date="2025-09" db="UniProtKB">
        <authorList>
            <consortium name="Ensembl"/>
        </authorList>
    </citation>
    <scope>IDENTIFICATION</scope>
</reference>
<proteinExistence type="predicted"/>
<dbReference type="SUPFAM" id="SSF47616">
    <property type="entry name" value="GST C-terminal domain-like"/>
    <property type="match status" value="1"/>
</dbReference>
<accession>A0A8C5TL46</accession>
<dbReference type="OrthoDB" id="4951845at2759"/>
<sequence length="86" mass="10022">PGAIGVLPKPREKLKPAYLEQLPKKLQVAGRRWITFVDFLAYDVLDQQRMFVPDCPELQGNLARFLQRFEVSGDRERPLWCPHPHP</sequence>
<dbReference type="Ensembl" id="ENSMCST00000008188.1">
    <property type="protein sequence ID" value="ENSMCSP00000007991.1"/>
    <property type="gene ID" value="ENSMCSG00000005731.1"/>
</dbReference>
<evidence type="ECO:0000313" key="3">
    <source>
        <dbReference type="Proteomes" id="UP000694560"/>
    </source>
</evidence>
<name>A0A8C5TL46_9PASS</name>
<dbReference type="InterPro" id="IPR004046">
    <property type="entry name" value="GST_C"/>
</dbReference>
<evidence type="ECO:0000313" key="2">
    <source>
        <dbReference type="Ensembl" id="ENSMCSP00000007991.1"/>
    </source>
</evidence>
<dbReference type="Pfam" id="PF00043">
    <property type="entry name" value="GST_C"/>
    <property type="match status" value="1"/>
</dbReference>
<dbReference type="InterPro" id="IPR036282">
    <property type="entry name" value="Glutathione-S-Trfase_C_sf"/>
</dbReference>
<keyword evidence="3" id="KW-1185">Reference proteome</keyword>